<feature type="binding site" evidence="16">
    <location>
        <position position="208"/>
    </location>
    <ligand>
        <name>substrate</name>
    </ligand>
</feature>
<feature type="binding site" evidence="16">
    <location>
        <position position="211"/>
    </location>
    <ligand>
        <name>substrate</name>
    </ligand>
</feature>
<proteinExistence type="inferred from homology"/>
<feature type="binding site" evidence="16">
    <location>
        <position position="269"/>
    </location>
    <ligand>
        <name>substrate</name>
    </ligand>
</feature>
<dbReference type="SUPFAM" id="SSF53597">
    <property type="entry name" value="Dihydrofolate reductase-like"/>
    <property type="match status" value="1"/>
</dbReference>
<dbReference type="GO" id="GO:0008270">
    <property type="term" value="F:zinc ion binding"/>
    <property type="evidence" value="ECO:0007669"/>
    <property type="project" value="InterPro"/>
</dbReference>
<dbReference type="InterPro" id="IPR002125">
    <property type="entry name" value="CMP_dCMP_dom"/>
</dbReference>
<evidence type="ECO:0000256" key="15">
    <source>
        <dbReference type="PIRSR" id="PIRSR006769-1"/>
    </source>
</evidence>
<evidence type="ECO:0000256" key="10">
    <source>
        <dbReference type="ARBA" id="ARBA00023002"/>
    </source>
</evidence>
<name>A0A916SZH1_9ACTN</name>
<feature type="binding site" evidence="16">
    <location>
        <position position="174"/>
    </location>
    <ligand>
        <name>NADP(+)</name>
        <dbReference type="ChEBI" id="CHEBI:58349"/>
    </ligand>
</feature>
<dbReference type="NCBIfam" id="TIGR00326">
    <property type="entry name" value="eubact_ribD"/>
    <property type="match status" value="1"/>
</dbReference>
<feature type="binding site" evidence="16">
    <location>
        <position position="172"/>
    </location>
    <ligand>
        <name>substrate</name>
    </ligand>
</feature>
<comment type="similarity">
    <text evidence="5 14">In the C-terminal section; belongs to the HTP reductase family.</text>
</comment>
<feature type="binding site" evidence="17">
    <location>
        <position position="88"/>
    </location>
    <ligand>
        <name>Zn(2+)</name>
        <dbReference type="ChEBI" id="CHEBI:29105"/>
        <note>catalytic</note>
    </ligand>
</feature>
<gene>
    <name evidence="19" type="primary">ribD</name>
    <name evidence="19" type="ORF">GCM10011489_11580</name>
</gene>
<keyword evidence="11" id="KW-0511">Multifunctional enzyme</keyword>
<dbReference type="Pfam" id="PF01872">
    <property type="entry name" value="RibD_C"/>
    <property type="match status" value="1"/>
</dbReference>
<evidence type="ECO:0000256" key="6">
    <source>
        <dbReference type="ARBA" id="ARBA00022619"/>
    </source>
</evidence>
<feature type="binding site" evidence="16">
    <location>
        <position position="188"/>
    </location>
    <ligand>
        <name>substrate</name>
    </ligand>
</feature>
<evidence type="ECO:0000259" key="18">
    <source>
        <dbReference type="PROSITE" id="PS51747"/>
    </source>
</evidence>
<feature type="binding site" evidence="16">
    <location>
        <begin position="271"/>
        <end position="277"/>
    </location>
    <ligand>
        <name>NADP(+)</name>
        <dbReference type="ChEBI" id="CHEBI:58349"/>
    </ligand>
</feature>
<dbReference type="PANTHER" id="PTHR38011:SF7">
    <property type="entry name" value="2,5-DIAMINO-6-RIBOSYLAMINO-4(3H)-PYRIMIDINONE 5'-PHOSPHATE REDUCTASE"/>
    <property type="match status" value="1"/>
</dbReference>
<dbReference type="InterPro" id="IPR016192">
    <property type="entry name" value="APOBEC/CMP_deaminase_Zn-bd"/>
</dbReference>
<keyword evidence="20" id="KW-1185">Reference proteome</keyword>
<keyword evidence="14" id="KW-0378">Hydrolase</keyword>
<dbReference type="Proteomes" id="UP000621454">
    <property type="component" value="Unassembled WGS sequence"/>
</dbReference>
<dbReference type="AlphaFoldDB" id="A0A916SZH1"/>
<organism evidence="19 20">
    <name type="scientific">Gordonia jinhuaensis</name>
    <dbReference type="NCBI Taxonomy" id="1517702"/>
    <lineage>
        <taxon>Bacteria</taxon>
        <taxon>Bacillati</taxon>
        <taxon>Actinomycetota</taxon>
        <taxon>Actinomycetes</taxon>
        <taxon>Mycobacteriales</taxon>
        <taxon>Gordoniaceae</taxon>
        <taxon>Gordonia</taxon>
    </lineage>
</organism>
<dbReference type="CDD" id="cd01284">
    <property type="entry name" value="Riboflavin_deaminase-reductase"/>
    <property type="match status" value="1"/>
</dbReference>
<reference evidence="19" key="1">
    <citation type="journal article" date="2014" name="Int. J. Syst. Evol. Microbiol.">
        <title>Complete genome sequence of Corynebacterium casei LMG S-19264T (=DSM 44701T), isolated from a smear-ripened cheese.</title>
        <authorList>
            <consortium name="US DOE Joint Genome Institute (JGI-PGF)"/>
            <person name="Walter F."/>
            <person name="Albersmeier A."/>
            <person name="Kalinowski J."/>
            <person name="Ruckert C."/>
        </authorList>
    </citation>
    <scope>NUCLEOTIDE SEQUENCE</scope>
    <source>
        <strain evidence="19">CGMCC 1.12827</strain>
    </source>
</reference>
<dbReference type="Gene3D" id="3.40.140.10">
    <property type="entry name" value="Cytidine Deaminase, domain 2"/>
    <property type="match status" value="1"/>
</dbReference>
<protein>
    <recommendedName>
        <fullName evidence="14">Riboflavin biosynthesis protein RibD</fullName>
    </recommendedName>
    <domain>
        <recommendedName>
            <fullName evidence="14">Diaminohydroxyphosphoribosylaminopyrimidine deaminase</fullName>
            <shortName evidence="14">DRAP deaminase</shortName>
            <ecNumber evidence="14">3.5.4.26</ecNumber>
        </recommendedName>
        <alternativeName>
            <fullName evidence="14">Riboflavin-specific deaminase</fullName>
        </alternativeName>
    </domain>
    <domain>
        <recommendedName>
            <fullName evidence="14">5-amino-6-(5-phosphoribosylamino)uracil reductase</fullName>
            <ecNumber evidence="14">1.1.1.193</ecNumber>
        </recommendedName>
        <alternativeName>
            <fullName evidence="14">HTP reductase</fullName>
        </alternativeName>
    </domain>
</protein>
<dbReference type="GO" id="GO:0008703">
    <property type="term" value="F:5-amino-6-(5-phosphoribosylamino)uracil reductase activity"/>
    <property type="evidence" value="ECO:0007669"/>
    <property type="project" value="UniProtKB-EC"/>
</dbReference>
<dbReference type="InterPro" id="IPR002734">
    <property type="entry name" value="RibDG_C"/>
</dbReference>
<reference evidence="19" key="2">
    <citation type="submission" date="2020-09" db="EMBL/GenBank/DDBJ databases">
        <authorList>
            <person name="Sun Q."/>
            <person name="Zhou Y."/>
        </authorList>
    </citation>
    <scope>NUCLEOTIDE SEQUENCE</scope>
    <source>
        <strain evidence="19">CGMCC 1.12827</strain>
    </source>
</reference>
<accession>A0A916SZH1</accession>
<comment type="pathway">
    <text evidence="3 14">Cofactor biosynthesis; riboflavin biosynthesis; 5-amino-6-(D-ribitylamino)uracil from GTP: step 3/4.</text>
</comment>
<evidence type="ECO:0000256" key="12">
    <source>
        <dbReference type="ARBA" id="ARBA00049861"/>
    </source>
</evidence>
<evidence type="ECO:0000256" key="8">
    <source>
        <dbReference type="ARBA" id="ARBA00022833"/>
    </source>
</evidence>
<evidence type="ECO:0000256" key="2">
    <source>
        <dbReference type="ARBA" id="ARBA00004882"/>
    </source>
</evidence>
<evidence type="ECO:0000256" key="7">
    <source>
        <dbReference type="ARBA" id="ARBA00022723"/>
    </source>
</evidence>
<feature type="binding site" evidence="17">
    <location>
        <position position="79"/>
    </location>
    <ligand>
        <name>Zn(2+)</name>
        <dbReference type="ChEBI" id="CHEBI:29105"/>
        <note>catalytic</note>
    </ligand>
</feature>
<comment type="cofactor">
    <cofactor evidence="14 17">
        <name>Zn(2+)</name>
        <dbReference type="ChEBI" id="CHEBI:29105"/>
    </cofactor>
    <text evidence="14 17">Binds 1 zinc ion.</text>
</comment>
<evidence type="ECO:0000313" key="19">
    <source>
        <dbReference type="EMBL" id="GGB25047.1"/>
    </source>
</evidence>
<dbReference type="PANTHER" id="PTHR38011">
    <property type="entry name" value="DIHYDROFOLATE REDUCTASE FAMILY PROTEIN (AFU_ORTHOLOGUE AFUA_8G06820)"/>
    <property type="match status" value="1"/>
</dbReference>
<dbReference type="Gene3D" id="3.40.430.10">
    <property type="entry name" value="Dihydrofolate Reductase, subunit A"/>
    <property type="match status" value="1"/>
</dbReference>
<evidence type="ECO:0000256" key="4">
    <source>
        <dbReference type="ARBA" id="ARBA00005259"/>
    </source>
</evidence>
<evidence type="ECO:0000256" key="11">
    <source>
        <dbReference type="ARBA" id="ARBA00023268"/>
    </source>
</evidence>
<comment type="function">
    <text evidence="1 14">Converts 2,5-diamino-6-(ribosylamino)-4(3h)-pyrimidinone 5'-phosphate into 5-amino-6-(ribosylamino)-2,4(1h,3h)-pyrimidinedione 5'-phosphate.</text>
</comment>
<dbReference type="RefSeq" id="WP_188585624.1">
    <property type="nucleotide sequence ID" value="NZ_BMGC01000005.1"/>
</dbReference>
<evidence type="ECO:0000313" key="20">
    <source>
        <dbReference type="Proteomes" id="UP000621454"/>
    </source>
</evidence>
<evidence type="ECO:0000256" key="5">
    <source>
        <dbReference type="ARBA" id="ARBA00007417"/>
    </source>
</evidence>
<dbReference type="EMBL" id="BMGC01000005">
    <property type="protein sequence ID" value="GGB25047.1"/>
    <property type="molecule type" value="Genomic_DNA"/>
</dbReference>
<dbReference type="Pfam" id="PF00383">
    <property type="entry name" value="dCMP_cyt_deam_1"/>
    <property type="match status" value="1"/>
</dbReference>
<keyword evidence="10 14" id="KW-0560">Oxidoreductase</keyword>
<dbReference type="InterPro" id="IPR050765">
    <property type="entry name" value="Riboflavin_Biosynth_HTPR"/>
</dbReference>
<evidence type="ECO:0000256" key="1">
    <source>
        <dbReference type="ARBA" id="ARBA00002151"/>
    </source>
</evidence>
<keyword evidence="7 14" id="KW-0479">Metal-binding</keyword>
<feature type="domain" description="CMP/dCMP-type deaminase" evidence="18">
    <location>
        <begin position="4"/>
        <end position="126"/>
    </location>
</feature>
<keyword evidence="6 14" id="KW-0686">Riboflavin biosynthesis</keyword>
<feature type="binding site" evidence="16">
    <location>
        <position position="200"/>
    </location>
    <ligand>
        <name>NADP(+)</name>
        <dbReference type="ChEBI" id="CHEBI:58349"/>
    </ligand>
</feature>
<feature type="binding site" evidence="16">
    <location>
        <position position="204"/>
    </location>
    <ligand>
        <name>NADP(+)</name>
        <dbReference type="ChEBI" id="CHEBI:58349"/>
    </ligand>
</feature>
<dbReference type="SUPFAM" id="SSF53927">
    <property type="entry name" value="Cytidine deaminase-like"/>
    <property type="match status" value="1"/>
</dbReference>
<dbReference type="PROSITE" id="PS51747">
    <property type="entry name" value="CYT_DCMP_DEAMINASES_2"/>
    <property type="match status" value="1"/>
</dbReference>
<dbReference type="GO" id="GO:0008835">
    <property type="term" value="F:diaminohydroxyphosphoribosylaminopyrimidine deaminase activity"/>
    <property type="evidence" value="ECO:0007669"/>
    <property type="project" value="UniProtKB-EC"/>
</dbReference>
<keyword evidence="8 14" id="KW-0862">Zinc</keyword>
<dbReference type="InterPro" id="IPR004794">
    <property type="entry name" value="Eubact_RibD"/>
</dbReference>
<dbReference type="EC" id="3.5.4.26" evidence="14"/>
<dbReference type="EC" id="1.1.1.193" evidence="14"/>
<comment type="similarity">
    <text evidence="4 14">In the N-terminal section; belongs to the cytidine and deoxycytidylate deaminase family.</text>
</comment>
<comment type="catalytic activity">
    <reaction evidence="13 14">
        <text>2,5-diamino-6-hydroxy-4-(5-phosphoribosylamino)-pyrimidine + H2O + H(+) = 5-amino-6-(5-phospho-D-ribosylamino)uracil + NH4(+)</text>
        <dbReference type="Rhea" id="RHEA:21868"/>
        <dbReference type="ChEBI" id="CHEBI:15377"/>
        <dbReference type="ChEBI" id="CHEBI:15378"/>
        <dbReference type="ChEBI" id="CHEBI:28938"/>
        <dbReference type="ChEBI" id="CHEBI:58453"/>
        <dbReference type="ChEBI" id="CHEBI:58614"/>
        <dbReference type="EC" id="3.5.4.26"/>
    </reaction>
</comment>
<dbReference type="InterPro" id="IPR024072">
    <property type="entry name" value="DHFR-like_dom_sf"/>
</dbReference>
<dbReference type="GO" id="GO:0009231">
    <property type="term" value="P:riboflavin biosynthetic process"/>
    <property type="evidence" value="ECO:0007669"/>
    <property type="project" value="UniProtKB-KW"/>
</dbReference>
<evidence type="ECO:0000256" key="16">
    <source>
        <dbReference type="PIRSR" id="PIRSR006769-2"/>
    </source>
</evidence>
<feature type="binding site" evidence="17">
    <location>
        <position position="54"/>
    </location>
    <ligand>
        <name>Zn(2+)</name>
        <dbReference type="ChEBI" id="CHEBI:29105"/>
        <note>catalytic</note>
    </ligand>
</feature>
<keyword evidence="9 14" id="KW-0521">NADP</keyword>
<feature type="binding site" evidence="16">
    <location>
        <position position="158"/>
    </location>
    <ligand>
        <name>NADP(+)</name>
        <dbReference type="ChEBI" id="CHEBI:58349"/>
    </ligand>
</feature>
<feature type="active site" description="Proton donor" evidence="15">
    <location>
        <position position="56"/>
    </location>
</feature>
<evidence type="ECO:0000256" key="9">
    <source>
        <dbReference type="ARBA" id="ARBA00022857"/>
    </source>
</evidence>
<comment type="catalytic activity">
    <reaction evidence="12 14">
        <text>5-amino-6-(5-phospho-D-ribitylamino)uracil + NADP(+) = 5-amino-6-(5-phospho-D-ribosylamino)uracil + NADPH + H(+)</text>
        <dbReference type="Rhea" id="RHEA:17845"/>
        <dbReference type="ChEBI" id="CHEBI:15378"/>
        <dbReference type="ChEBI" id="CHEBI:57783"/>
        <dbReference type="ChEBI" id="CHEBI:58349"/>
        <dbReference type="ChEBI" id="CHEBI:58421"/>
        <dbReference type="ChEBI" id="CHEBI:58453"/>
        <dbReference type="EC" id="1.1.1.193"/>
    </reaction>
</comment>
<evidence type="ECO:0000256" key="17">
    <source>
        <dbReference type="PIRSR" id="PIRSR006769-3"/>
    </source>
</evidence>
<evidence type="ECO:0000256" key="3">
    <source>
        <dbReference type="ARBA" id="ARBA00004910"/>
    </source>
</evidence>
<evidence type="ECO:0000256" key="13">
    <source>
        <dbReference type="ARBA" id="ARBA00049886"/>
    </source>
</evidence>
<dbReference type="InterPro" id="IPR016193">
    <property type="entry name" value="Cytidine_deaminase-like"/>
</dbReference>
<evidence type="ECO:0000256" key="14">
    <source>
        <dbReference type="PIRNR" id="PIRNR006769"/>
    </source>
</evidence>
<dbReference type="PIRSF" id="PIRSF006769">
    <property type="entry name" value="RibD"/>
    <property type="match status" value="1"/>
</dbReference>
<dbReference type="PROSITE" id="PS00903">
    <property type="entry name" value="CYT_DCMP_DEAMINASES_1"/>
    <property type="match status" value="1"/>
</dbReference>
<comment type="caution">
    <text evidence="19">The sequence shown here is derived from an EMBL/GenBank/DDBJ whole genome shotgun (WGS) entry which is preliminary data.</text>
</comment>
<sequence length="337" mass="34587">MTSLDDDALMRIAIDASRAARGVSTPNPPVGAVVVDADGEIAGVGSTSPAGGPHAEINALREAGERARGGTAVVTLEPCNHTGRTGPCSEALIDAGIARVVFAVADPNPRASGGAQRLAAAGVRVSRGVGAADAERGPLREWLFRQAHGRPHVTAKFAATLDGRIAAPDGTSQWITGPVARARVHEIRGELDAIVVGTGTVERDDPALTARHPDGSLRGHQPTRIILGDRDIRPDAQIFSDAAATIHVRGHDPREALAAAGDALAVQVEGGPRIVGAFLAADLVDALQVYLAPTVLGAGAAAVDDPTVTTLAQAHHFVLEGSQVLGDDIALTLIRVR</sequence>
<comment type="pathway">
    <text evidence="2 14">Cofactor biosynthesis; riboflavin biosynthesis; 5-amino-6-(D-ribitylamino)uracil from GTP: step 2/4.</text>
</comment>